<feature type="region of interest" description="Disordered" evidence="3">
    <location>
        <begin position="417"/>
        <end position="458"/>
    </location>
</feature>
<name>A0ABR2YFS6_9CHLO</name>
<dbReference type="PANTHER" id="PTHR14387:SF0">
    <property type="entry name" value="DUF2428 DOMAIN-CONTAINING PROTEIN"/>
    <property type="match status" value="1"/>
</dbReference>
<comment type="caution">
    <text evidence="7">The sequence shown here is derived from an EMBL/GenBank/DDBJ whole genome shotgun (WGS) entry which is preliminary data.</text>
</comment>
<feature type="domain" description="DUF2428" evidence="4">
    <location>
        <begin position="1092"/>
        <end position="1353"/>
    </location>
</feature>
<dbReference type="EMBL" id="JALJOT010000013">
    <property type="protein sequence ID" value="KAK9903984.1"/>
    <property type="molecule type" value="Genomic_DNA"/>
</dbReference>
<sequence length="2142" mass="229703">MATKFAKQQKRRRWAETGIVFPSSFAVEVEELAQDDGTAKSIQAIAHLLINLMGYHSTFREVDALKGICSKTVVIPDSETGPCEADRRLLTLLAEVLFLENSRPVHRQLLSGLQRLPAKRFAVFQDAILEKVLAVANEFNARKLVSSTTGARGATRPASAQIEVQLPRAILADTMFSLLEYKPIGQKLRRVCTEALAVLAAGILDVLEAASAGMRIMLSSAEEVQDAVSGMYAILQQHGGYIAGEAGPKGREAVASAAHAMLLLLQTPHVIAREALSSAAVLLGSACLLPAVPPAMLAARIASGLWQHSTNLTQQRPKSFEGAWQQQDGSSPSNNLGIAEAALMARGTSLSAELSRLGPLSRVCALKGWLSMLPRSALSIASAPDAHSKFHAVALLTMCLQRVKDCLEDAARSYRATSQAPGSQAHSSNKPQTAHPVISNGREHEPDSDTDDSTCSEQDQMSALGAGKYSTALEDPSSLLVPLLGSQARSRVMSILWANWEEPLQQTVKQIHASFDALLDIEEVQQEQAAALGLSAQAGAATQAFLEDTAREIMNAGGHRKGKYIPLRALTSRLGATRLLLLQPALIRNTVNAMAGDAVCPAAAGLLEAVLGSLRHECLARSGSQDGAMAEWRDAWVPAVLDALTSAIERLQTNVSVYGLPVPLCMDSGSLVVLLQRILSPTFATPAPGASPDGQVAALVAVLKVARQLQLVRELDAVQVPGHAAVPIPEALLQRAIGHANEGLLVDAMTLACVHPKTTAMPGPLELRLVARGLLLGMRCVSTSLRNKWTTLVGKLLRRVATSTHASLHRWASRPNAPGHADPADRAHEMAGLRQQAAFTRWVSRALLGSLYPGAPFERKFLAMLLLNTLLAVWNTPDKAVRCSSPGIGQREGCLAGLLRTADAQGIHLLCPSFLGAKTVQVLLGSVVDSWDKLRETASEALMALPAPLPGLEAPAQVAALLHWARKLVASPRVRESDAGARLQSLVFRKYVLRLTWRVQIRPDGSAAVDDQRQLSDADAEEESFQAAMAHLQSLADCLEADVRESEEDFAAACRHSLAHGNLLSLRYLVPDIPWQAAKASPARVRQMQAWIARILSLLLRAAETAQHPLSTPQEVMNISAMDVDGSDMNFEDLEDDTDGEDSNNETQLAPRAQVIVTGCWLTLKEVALLLGCLAREAPLSRDEAPESSFFDPVLLAGMGDRLMHFMGVIKHNGAVEKAQAGFIALSERLLREPAPTLNGLPGRWLAALLERVRAPGQGRDDIVRRSGGLPFAFVALFLAEPIGSHKTLLHTGMSELLRTATDASLPEPWPRVHAFNVLRLAFNDKNLSTDSSGFFAEGVAAAIGGMSASEWEIRNSASLTFTSLVVRTVGFKNVLKGEAPKRAITGAEFFHRFPLLHSYLLDQLAAAATAMRAPNAQLHPSLYPILVLLARLRPSLHSRNAAQADPLTPAAFAPVVKAFASARPLAVRHLAARALAPLVPPEDYCATLMELLHDIPCQAPIANHNEVHGSLLQARLLLETNAASTTATERTDLIDKTAATMLARRQLMRAGAGIPAVICTEFLRTAAALVDAILKPLPPYAVSVSQIERRKTGEAWEDQAAAAGRLQLPEDLPVSSPAVAAFAAAVLECCREAVVSSPDASSTDAADPMRSLYLKEAALLYFGPSLDAVLRRQRATEAHGAGGTPSSRACSGLVEAEVAAALAHPLYDVRAATLKALLGRVSEGEGVPAWLRRLTQAQHPQVQERALRGLGAAMHAPIATLSRHRSTPSHVESEMARLTITQEGEAGRAALLPGLRAALGEFLEALKSFSAASLPSEMRLAAVTALQSSACLTALPTPVQQQPCTSAPAPSELEAAALEAWYVALHLMEDEDDEVREAAAAAAGEAMGAVAGVHCAGLHVEQIERQAFQFLGRCCGHLPAFQHQLMRWVYRPEGHGALDREWQPGAVRKLFDKEIDNHHEEPLLAAQLAAWQLRSLCASLQGPALAALKAALVAWLPEVMQDLEETCRRLAEMHGRVSWPGGLTHHQDAFGPLSRMILAPYAAAALFSSAADKECDWLPAVQEDMQRCAQLLTRQPLQPLLGNMLYQVVASLEAQSGRLGSDAVRRELGDAMDPNFSVLFLLAPHVPDGALQSLDPIDFLA</sequence>
<evidence type="ECO:0000256" key="2">
    <source>
        <dbReference type="ARBA" id="ARBA00022694"/>
    </source>
</evidence>
<keyword evidence="2" id="KW-0819">tRNA processing</keyword>
<evidence type="ECO:0000313" key="7">
    <source>
        <dbReference type="EMBL" id="KAK9903984.1"/>
    </source>
</evidence>
<organism evidence="7 8">
    <name type="scientific">Coccomyxa subellipsoidea</name>
    <dbReference type="NCBI Taxonomy" id="248742"/>
    <lineage>
        <taxon>Eukaryota</taxon>
        <taxon>Viridiplantae</taxon>
        <taxon>Chlorophyta</taxon>
        <taxon>core chlorophytes</taxon>
        <taxon>Trebouxiophyceae</taxon>
        <taxon>Trebouxiophyceae incertae sedis</taxon>
        <taxon>Coccomyxaceae</taxon>
        <taxon>Coccomyxa</taxon>
    </lineage>
</organism>
<evidence type="ECO:0000256" key="3">
    <source>
        <dbReference type="SAM" id="MobiDB-lite"/>
    </source>
</evidence>
<evidence type="ECO:0000256" key="1">
    <source>
        <dbReference type="ARBA" id="ARBA00010409"/>
    </source>
</evidence>
<dbReference type="InterPro" id="IPR051954">
    <property type="entry name" value="tRNA_methyltransferase_THADA"/>
</dbReference>
<dbReference type="InterPro" id="IPR019442">
    <property type="entry name" value="THADA/TRM732_DUF2428"/>
</dbReference>
<feature type="region of interest" description="Disordered" evidence="3">
    <location>
        <begin position="1128"/>
        <end position="1147"/>
    </location>
</feature>
<dbReference type="Pfam" id="PF10350">
    <property type="entry name" value="DUF2428"/>
    <property type="match status" value="1"/>
</dbReference>
<comment type="similarity">
    <text evidence="1">Belongs to the THADA family.</text>
</comment>
<proteinExistence type="inferred from homology"/>
<dbReference type="Proteomes" id="UP001491310">
    <property type="component" value="Unassembled WGS sequence"/>
</dbReference>
<feature type="compositionally biased region" description="Acidic residues" evidence="3">
    <location>
        <begin position="1130"/>
        <end position="1144"/>
    </location>
</feature>
<dbReference type="InterPro" id="IPR056842">
    <property type="entry name" value="THADA-like_TPR_C"/>
</dbReference>
<evidence type="ECO:0008006" key="9">
    <source>
        <dbReference type="Google" id="ProtNLM"/>
    </source>
</evidence>
<evidence type="ECO:0000259" key="4">
    <source>
        <dbReference type="Pfam" id="PF10350"/>
    </source>
</evidence>
<protein>
    <recommendedName>
        <fullName evidence="9">DUF2428 domain-containing protein</fullName>
    </recommendedName>
</protein>
<dbReference type="PANTHER" id="PTHR14387">
    <property type="entry name" value="THADA/DEATH RECEPTOR INTERACTING PROTEIN"/>
    <property type="match status" value="1"/>
</dbReference>
<dbReference type="InterPro" id="IPR016024">
    <property type="entry name" value="ARM-type_fold"/>
</dbReference>
<evidence type="ECO:0000259" key="6">
    <source>
        <dbReference type="Pfam" id="PF25151"/>
    </source>
</evidence>
<accession>A0ABR2YFS6</accession>
<dbReference type="Pfam" id="PF25150">
    <property type="entry name" value="TPR_Trm732"/>
    <property type="match status" value="1"/>
</dbReference>
<dbReference type="SUPFAM" id="SSF48371">
    <property type="entry name" value="ARM repeat"/>
    <property type="match status" value="1"/>
</dbReference>
<feature type="domain" description="tRNA (32-2'-O)-methyltransferase regulator THADA-like TPR repeats region" evidence="5">
    <location>
        <begin position="632"/>
        <end position="873"/>
    </location>
</feature>
<dbReference type="Pfam" id="PF25151">
    <property type="entry name" value="TPR_Trm732_C"/>
    <property type="match status" value="1"/>
</dbReference>
<keyword evidence="8" id="KW-1185">Reference proteome</keyword>
<dbReference type="InterPro" id="IPR056843">
    <property type="entry name" value="THADA-like_TPR"/>
</dbReference>
<evidence type="ECO:0000259" key="5">
    <source>
        <dbReference type="Pfam" id="PF25150"/>
    </source>
</evidence>
<reference evidence="7 8" key="1">
    <citation type="journal article" date="2024" name="Nat. Commun.">
        <title>Phylogenomics reveals the evolutionary origins of lichenization in chlorophyte algae.</title>
        <authorList>
            <person name="Puginier C."/>
            <person name="Libourel C."/>
            <person name="Otte J."/>
            <person name="Skaloud P."/>
            <person name="Haon M."/>
            <person name="Grisel S."/>
            <person name="Petersen M."/>
            <person name="Berrin J.G."/>
            <person name="Delaux P.M."/>
            <person name="Dal Grande F."/>
            <person name="Keller J."/>
        </authorList>
    </citation>
    <scope>NUCLEOTIDE SEQUENCE [LARGE SCALE GENOMIC DNA]</scope>
    <source>
        <strain evidence="7 8">SAG 216-7</strain>
    </source>
</reference>
<feature type="domain" description="tRNA (32-2'-O)-methyltransferase regulator THADA-like C-terminal TPR repeats region" evidence="6">
    <location>
        <begin position="1355"/>
        <end position="1516"/>
    </location>
</feature>
<gene>
    <name evidence="7" type="ORF">WJX75_001899</name>
</gene>
<feature type="compositionally biased region" description="Polar residues" evidence="3">
    <location>
        <begin position="417"/>
        <end position="432"/>
    </location>
</feature>
<evidence type="ECO:0000313" key="8">
    <source>
        <dbReference type="Proteomes" id="UP001491310"/>
    </source>
</evidence>